<dbReference type="KEGG" id="snep:Enr13x_58870"/>
<name>A0A518HYR0_9BACT</name>
<feature type="transmembrane region" description="Helical" evidence="1">
    <location>
        <begin position="30"/>
        <end position="50"/>
    </location>
</feature>
<keyword evidence="1" id="KW-1133">Transmembrane helix</keyword>
<dbReference type="RefSeq" id="WP_145390184.1">
    <property type="nucleotide sequence ID" value="NZ_CP037423.1"/>
</dbReference>
<gene>
    <name evidence="2" type="ORF">Enr13x_58870</name>
</gene>
<keyword evidence="3" id="KW-1185">Reference proteome</keyword>
<evidence type="ECO:0000313" key="3">
    <source>
        <dbReference type="Proteomes" id="UP000319004"/>
    </source>
</evidence>
<dbReference type="AlphaFoldDB" id="A0A518HYR0"/>
<proteinExistence type="predicted"/>
<evidence type="ECO:0000313" key="2">
    <source>
        <dbReference type="EMBL" id="QDV45983.1"/>
    </source>
</evidence>
<keyword evidence="1" id="KW-0812">Transmembrane</keyword>
<feature type="transmembrane region" description="Helical" evidence="1">
    <location>
        <begin position="7"/>
        <end position="24"/>
    </location>
</feature>
<keyword evidence="1" id="KW-0472">Membrane</keyword>
<evidence type="ECO:0000256" key="1">
    <source>
        <dbReference type="SAM" id="Phobius"/>
    </source>
</evidence>
<protein>
    <submittedName>
        <fullName evidence="2">Uncharacterized protein</fullName>
    </submittedName>
</protein>
<dbReference type="Proteomes" id="UP000319004">
    <property type="component" value="Chromosome"/>
</dbReference>
<dbReference type="OrthoDB" id="9864974at2"/>
<sequence length="69" mass="8025">MNHPTKLFGTIGLIAVYLSASYFVGEFAYIAVLVVLVVAWLFRITFPLLYRLEQQFSRRESRQDIDPDE</sequence>
<dbReference type="EMBL" id="CP037423">
    <property type="protein sequence ID" value="QDV45983.1"/>
    <property type="molecule type" value="Genomic_DNA"/>
</dbReference>
<reference evidence="2 3" key="1">
    <citation type="submission" date="2019-03" db="EMBL/GenBank/DDBJ databases">
        <title>Deep-cultivation of Planctomycetes and their phenomic and genomic characterization uncovers novel biology.</title>
        <authorList>
            <person name="Wiegand S."/>
            <person name="Jogler M."/>
            <person name="Boedeker C."/>
            <person name="Pinto D."/>
            <person name="Vollmers J."/>
            <person name="Rivas-Marin E."/>
            <person name="Kohn T."/>
            <person name="Peeters S.H."/>
            <person name="Heuer A."/>
            <person name="Rast P."/>
            <person name="Oberbeckmann S."/>
            <person name="Bunk B."/>
            <person name="Jeske O."/>
            <person name="Meyerdierks A."/>
            <person name="Storesund J.E."/>
            <person name="Kallscheuer N."/>
            <person name="Luecker S."/>
            <person name="Lage O.M."/>
            <person name="Pohl T."/>
            <person name="Merkel B.J."/>
            <person name="Hornburger P."/>
            <person name="Mueller R.-W."/>
            <person name="Bruemmer F."/>
            <person name="Labrenz M."/>
            <person name="Spormann A.M."/>
            <person name="Op den Camp H."/>
            <person name="Overmann J."/>
            <person name="Amann R."/>
            <person name="Jetten M.S.M."/>
            <person name="Mascher T."/>
            <person name="Medema M.H."/>
            <person name="Devos D.P."/>
            <person name="Kaster A.-K."/>
            <person name="Ovreas L."/>
            <person name="Rohde M."/>
            <person name="Galperin M.Y."/>
            <person name="Jogler C."/>
        </authorList>
    </citation>
    <scope>NUCLEOTIDE SEQUENCE [LARGE SCALE GENOMIC DNA]</scope>
    <source>
        <strain evidence="2 3">Enr13</strain>
    </source>
</reference>
<organism evidence="2 3">
    <name type="scientific">Stieleria neptunia</name>
    <dbReference type="NCBI Taxonomy" id="2527979"/>
    <lineage>
        <taxon>Bacteria</taxon>
        <taxon>Pseudomonadati</taxon>
        <taxon>Planctomycetota</taxon>
        <taxon>Planctomycetia</taxon>
        <taxon>Pirellulales</taxon>
        <taxon>Pirellulaceae</taxon>
        <taxon>Stieleria</taxon>
    </lineage>
</organism>
<accession>A0A518HYR0</accession>